<name>A0A0C9YHR9_9AGAM</name>
<gene>
    <name evidence="1" type="ORF">PISMIDRAFT_402638</name>
</gene>
<dbReference type="EMBL" id="KN833715">
    <property type="protein sequence ID" value="KIK24545.1"/>
    <property type="molecule type" value="Genomic_DNA"/>
</dbReference>
<dbReference type="STRING" id="765257.A0A0C9YHR9"/>
<dbReference type="HOGENOM" id="CLU_1696217_0_0_1"/>
<dbReference type="AlphaFoldDB" id="A0A0C9YHR9"/>
<keyword evidence="2" id="KW-1185">Reference proteome</keyword>
<reference evidence="2" key="2">
    <citation type="submission" date="2015-01" db="EMBL/GenBank/DDBJ databases">
        <title>Evolutionary Origins and Diversification of the Mycorrhizal Mutualists.</title>
        <authorList>
            <consortium name="DOE Joint Genome Institute"/>
            <consortium name="Mycorrhizal Genomics Consortium"/>
            <person name="Kohler A."/>
            <person name="Kuo A."/>
            <person name="Nagy L.G."/>
            <person name="Floudas D."/>
            <person name="Copeland A."/>
            <person name="Barry K.W."/>
            <person name="Cichocki N."/>
            <person name="Veneault-Fourrey C."/>
            <person name="LaButti K."/>
            <person name="Lindquist E.A."/>
            <person name="Lipzen A."/>
            <person name="Lundell T."/>
            <person name="Morin E."/>
            <person name="Murat C."/>
            <person name="Riley R."/>
            <person name="Ohm R."/>
            <person name="Sun H."/>
            <person name="Tunlid A."/>
            <person name="Henrissat B."/>
            <person name="Grigoriev I.V."/>
            <person name="Hibbett D.S."/>
            <person name="Martin F."/>
        </authorList>
    </citation>
    <scope>NUCLEOTIDE SEQUENCE [LARGE SCALE GENOMIC DNA]</scope>
    <source>
        <strain evidence="2">441</strain>
    </source>
</reference>
<accession>A0A0C9YHR9</accession>
<dbReference type="Proteomes" id="UP000054018">
    <property type="component" value="Unassembled WGS sequence"/>
</dbReference>
<evidence type="ECO:0000313" key="1">
    <source>
        <dbReference type="EMBL" id="KIK24545.1"/>
    </source>
</evidence>
<proteinExistence type="predicted"/>
<reference evidence="1 2" key="1">
    <citation type="submission" date="2014-04" db="EMBL/GenBank/DDBJ databases">
        <authorList>
            <consortium name="DOE Joint Genome Institute"/>
            <person name="Kuo A."/>
            <person name="Kohler A."/>
            <person name="Costa M.D."/>
            <person name="Nagy L.G."/>
            <person name="Floudas D."/>
            <person name="Copeland A."/>
            <person name="Barry K.W."/>
            <person name="Cichocki N."/>
            <person name="Veneault-Fourrey C."/>
            <person name="LaButti K."/>
            <person name="Lindquist E.A."/>
            <person name="Lipzen A."/>
            <person name="Lundell T."/>
            <person name="Morin E."/>
            <person name="Murat C."/>
            <person name="Sun H."/>
            <person name="Tunlid A."/>
            <person name="Henrissat B."/>
            <person name="Grigoriev I.V."/>
            <person name="Hibbett D.S."/>
            <person name="Martin F."/>
            <person name="Nordberg H.P."/>
            <person name="Cantor M.N."/>
            <person name="Hua S.X."/>
        </authorList>
    </citation>
    <scope>NUCLEOTIDE SEQUENCE [LARGE SCALE GENOMIC DNA]</scope>
    <source>
        <strain evidence="1 2">441</strain>
    </source>
</reference>
<organism evidence="1 2">
    <name type="scientific">Pisolithus microcarpus 441</name>
    <dbReference type="NCBI Taxonomy" id="765257"/>
    <lineage>
        <taxon>Eukaryota</taxon>
        <taxon>Fungi</taxon>
        <taxon>Dikarya</taxon>
        <taxon>Basidiomycota</taxon>
        <taxon>Agaricomycotina</taxon>
        <taxon>Agaricomycetes</taxon>
        <taxon>Agaricomycetidae</taxon>
        <taxon>Boletales</taxon>
        <taxon>Sclerodermatineae</taxon>
        <taxon>Pisolithaceae</taxon>
        <taxon>Pisolithus</taxon>
    </lineage>
</organism>
<protein>
    <submittedName>
        <fullName evidence="1">Uncharacterized protein</fullName>
    </submittedName>
</protein>
<sequence>MELHHCRKCPLFTQTSRLWPVRFIGCSVMRGKTMFLGRHVVRTADWQGRFCCSHPTSCGDRPCYQVRTRSPTRKECRSSFPPYPKPSADHLRGSRTSIYKSFLTCYPLSWPPPTLHRRHVLSVKQFSQRDTYDLFPLAHEMRLQVEHNGRGKAPL</sequence>
<evidence type="ECO:0000313" key="2">
    <source>
        <dbReference type="Proteomes" id="UP000054018"/>
    </source>
</evidence>